<evidence type="ECO:0000256" key="1">
    <source>
        <dbReference type="ARBA" id="ARBA00023002"/>
    </source>
</evidence>
<comment type="caution">
    <text evidence="4">The sequence shown here is derived from an EMBL/GenBank/DDBJ whole genome shotgun (WGS) entry which is preliminary data.</text>
</comment>
<accession>A0ABP9LX85</accession>
<dbReference type="RefSeq" id="WP_345200737.1">
    <property type="nucleotide sequence ID" value="NZ_BAABHX010000002.1"/>
</dbReference>
<sequence length="345" mass="37594">MENSNNDKIVLVTGGSGFIASYCMIDLLNKGFKVRASLRSLNKIDHVKKMLGRGGVQSFESLSFIQADLDNEASWEKAVEGCTYVIHTASPTPNTDAKTDDDFIIPAKNGVLFVMKAATKAGVKRFVLTSAFGAVGMGTNKKTPYTEEDWTIINDTVAPYQKSKTISEQAAWEFIESRTTSMELSVVNPTGVYGPVLDADTSHSVQPVIQMLNGVMKACPKLTFGYVDVRDVADLHIKAMLSPEAKGERFIAVSGASLSFLDIAEILRKNLGDKAAKVPTKEIPDWIIRLTGLFSKKFDMIIPLLGNVKSASNEKAKNLLGWKPRPMEEAILATAKSVIDLGLIK</sequence>
<evidence type="ECO:0000259" key="3">
    <source>
        <dbReference type="Pfam" id="PF01370"/>
    </source>
</evidence>
<dbReference type="Proteomes" id="UP001500353">
    <property type="component" value="Unassembled WGS sequence"/>
</dbReference>
<organism evidence="4 5">
    <name type="scientific">Chryseobacterium ginsengisoli</name>
    <dbReference type="NCBI Taxonomy" id="363853"/>
    <lineage>
        <taxon>Bacteria</taxon>
        <taxon>Pseudomonadati</taxon>
        <taxon>Bacteroidota</taxon>
        <taxon>Flavobacteriia</taxon>
        <taxon>Flavobacteriales</taxon>
        <taxon>Weeksellaceae</taxon>
        <taxon>Chryseobacterium group</taxon>
        <taxon>Chryseobacterium</taxon>
    </lineage>
</organism>
<evidence type="ECO:0000313" key="4">
    <source>
        <dbReference type="EMBL" id="GAA5087367.1"/>
    </source>
</evidence>
<feature type="domain" description="NAD-dependent epimerase/dehydratase" evidence="3">
    <location>
        <begin position="10"/>
        <end position="247"/>
    </location>
</feature>
<dbReference type="SUPFAM" id="SSF51735">
    <property type="entry name" value="NAD(P)-binding Rossmann-fold domains"/>
    <property type="match status" value="1"/>
</dbReference>
<reference evidence="5" key="1">
    <citation type="journal article" date="2019" name="Int. J. Syst. Evol. Microbiol.">
        <title>The Global Catalogue of Microorganisms (GCM) 10K type strain sequencing project: providing services to taxonomists for standard genome sequencing and annotation.</title>
        <authorList>
            <consortium name="The Broad Institute Genomics Platform"/>
            <consortium name="The Broad Institute Genome Sequencing Center for Infectious Disease"/>
            <person name="Wu L."/>
            <person name="Ma J."/>
        </authorList>
    </citation>
    <scope>NUCLEOTIDE SEQUENCE [LARGE SCALE GENOMIC DNA]</scope>
    <source>
        <strain evidence="5">JCM 18019</strain>
    </source>
</reference>
<dbReference type="InterPro" id="IPR001509">
    <property type="entry name" value="Epimerase_deHydtase"/>
</dbReference>
<keyword evidence="1" id="KW-0560">Oxidoreductase</keyword>
<proteinExistence type="inferred from homology"/>
<evidence type="ECO:0000256" key="2">
    <source>
        <dbReference type="ARBA" id="ARBA00023445"/>
    </source>
</evidence>
<evidence type="ECO:0000313" key="5">
    <source>
        <dbReference type="Proteomes" id="UP001500353"/>
    </source>
</evidence>
<protein>
    <submittedName>
        <fullName evidence="4">Aldehyde reductase</fullName>
    </submittedName>
</protein>
<dbReference type="PANTHER" id="PTHR10366:SF564">
    <property type="entry name" value="STEROL-4-ALPHA-CARBOXYLATE 3-DEHYDROGENASE, DECARBOXYLATING"/>
    <property type="match status" value="1"/>
</dbReference>
<dbReference type="PANTHER" id="PTHR10366">
    <property type="entry name" value="NAD DEPENDENT EPIMERASE/DEHYDRATASE"/>
    <property type="match status" value="1"/>
</dbReference>
<dbReference type="CDD" id="cd05227">
    <property type="entry name" value="AR_SDR_e"/>
    <property type="match status" value="1"/>
</dbReference>
<comment type="similarity">
    <text evidence="2">Belongs to the NAD(P)-dependent epimerase/dehydratase family. Dihydroflavonol-4-reductase subfamily.</text>
</comment>
<dbReference type="Gene3D" id="3.40.50.720">
    <property type="entry name" value="NAD(P)-binding Rossmann-like Domain"/>
    <property type="match status" value="1"/>
</dbReference>
<dbReference type="Pfam" id="PF01370">
    <property type="entry name" value="Epimerase"/>
    <property type="match status" value="1"/>
</dbReference>
<keyword evidence="5" id="KW-1185">Reference proteome</keyword>
<name>A0ABP9LX85_9FLAO</name>
<dbReference type="InterPro" id="IPR050425">
    <property type="entry name" value="NAD(P)_dehydrat-like"/>
</dbReference>
<dbReference type="EMBL" id="BAABHX010000002">
    <property type="protein sequence ID" value="GAA5087367.1"/>
    <property type="molecule type" value="Genomic_DNA"/>
</dbReference>
<dbReference type="InterPro" id="IPR036291">
    <property type="entry name" value="NAD(P)-bd_dom_sf"/>
</dbReference>
<gene>
    <name evidence="4" type="ORF">GCM10023210_10110</name>
</gene>